<protein>
    <submittedName>
        <fullName evidence="1">Uncharacterized protein</fullName>
    </submittedName>
</protein>
<proteinExistence type="predicted"/>
<organism evidence="1 2">
    <name type="scientific">Bacillus phage vB_BsuM-Goe2</name>
    <dbReference type="NCBI Taxonomy" id="1933062"/>
    <lineage>
        <taxon>Viruses</taxon>
        <taxon>Duplodnaviria</taxon>
        <taxon>Heunggongvirae</taxon>
        <taxon>Uroviricota</taxon>
        <taxon>Caudoviricetes</taxon>
        <taxon>Herelleviridae</taxon>
        <taxon>Spounavirinae</taxon>
        <taxon>Okubovirus</taxon>
        <taxon>Okubovirus camphawk</taxon>
    </lineage>
</organism>
<gene>
    <name evidence="1" type="ORF">Goe2_c02900</name>
</gene>
<dbReference type="EMBL" id="KY368639">
    <property type="protein sequence ID" value="APZ82269.1"/>
    <property type="molecule type" value="Genomic_DNA"/>
</dbReference>
<dbReference type="Proteomes" id="UP000224660">
    <property type="component" value="Segment"/>
</dbReference>
<evidence type="ECO:0000313" key="1">
    <source>
        <dbReference type="EMBL" id="APZ82269.1"/>
    </source>
</evidence>
<evidence type="ECO:0000313" key="2">
    <source>
        <dbReference type="Proteomes" id="UP000224660"/>
    </source>
</evidence>
<accession>A0A217EQG6</accession>
<sequence length="62" mass="7057">MLPSRPLDPLFKTIGMVLDPHSKLPDPLFKTICMVPYPSFKTTGTAPFIQNYILVVLRRALR</sequence>
<reference evidence="1 2" key="1">
    <citation type="journal article" date="2017" name="Viruses">
        <title>Characterization of Bacillus subtilis Viruses vB_BsuM-Goe2 and vB_BsuM-Goe3.</title>
        <authorList>
            <person name="Willms I.M."/>
            <person name="Hoppert M."/>
            <person name="Hertel R."/>
        </authorList>
    </citation>
    <scope>NUCLEOTIDE SEQUENCE [LARGE SCALE GENOMIC DNA]</scope>
</reference>
<name>A0A217EQG6_9CAUD</name>